<name>A0ABW4RD20_9BACL</name>
<sequence length="263" mass="28156">MMSHLPSDSINHPTLHYTESGKGAPLVLLHGFLGSSAYWDELVPLLSAHYRCITPDLRGHGRSLAPEGSYRIEQMADDVIGLLDHLELPTATVLGHSMGGYVTLALAEQHADRLDGWGLIHSTPHEDAPQAKENRLLAVSKINSQGIAAFTDGIVEGLFAPASLEQLPKAVQKVRELGYATPPQGACGAALAMRERPDRREVLATSTQPILLVAGAQDGLIPAERLFTSEGPNISAHTIETAGHMGMLETPTELAGIIRDYLG</sequence>
<dbReference type="RefSeq" id="WP_377780813.1">
    <property type="nucleotide sequence ID" value="NZ_JBHUEH010000005.1"/>
</dbReference>
<evidence type="ECO:0000259" key="1">
    <source>
        <dbReference type="Pfam" id="PF00561"/>
    </source>
</evidence>
<comment type="caution">
    <text evidence="2">The sequence shown here is derived from an EMBL/GenBank/DDBJ whole genome shotgun (WGS) entry which is preliminary data.</text>
</comment>
<reference evidence="3" key="1">
    <citation type="journal article" date="2019" name="Int. J. Syst. Evol. Microbiol.">
        <title>The Global Catalogue of Microorganisms (GCM) 10K type strain sequencing project: providing services to taxonomists for standard genome sequencing and annotation.</title>
        <authorList>
            <consortium name="The Broad Institute Genomics Platform"/>
            <consortium name="The Broad Institute Genome Sequencing Center for Infectious Disease"/>
            <person name="Wu L."/>
            <person name="Ma J."/>
        </authorList>
    </citation>
    <scope>NUCLEOTIDE SEQUENCE [LARGE SCALE GENOMIC DNA]</scope>
    <source>
        <strain evidence="3">CCUG 54950</strain>
    </source>
</reference>
<dbReference type="GO" id="GO:0016787">
    <property type="term" value="F:hydrolase activity"/>
    <property type="evidence" value="ECO:0007669"/>
    <property type="project" value="UniProtKB-KW"/>
</dbReference>
<evidence type="ECO:0000313" key="3">
    <source>
        <dbReference type="Proteomes" id="UP001597233"/>
    </source>
</evidence>
<accession>A0ABW4RD20</accession>
<protein>
    <submittedName>
        <fullName evidence="2">Alpha/beta fold hydrolase</fullName>
    </submittedName>
</protein>
<dbReference type="Gene3D" id="3.40.50.1820">
    <property type="entry name" value="alpha/beta hydrolase"/>
    <property type="match status" value="1"/>
</dbReference>
<dbReference type="InterPro" id="IPR050266">
    <property type="entry name" value="AB_hydrolase_sf"/>
</dbReference>
<dbReference type="Proteomes" id="UP001597233">
    <property type="component" value="Unassembled WGS sequence"/>
</dbReference>
<dbReference type="PRINTS" id="PR00111">
    <property type="entry name" value="ABHYDROLASE"/>
</dbReference>
<dbReference type="PANTHER" id="PTHR43798">
    <property type="entry name" value="MONOACYLGLYCEROL LIPASE"/>
    <property type="match status" value="1"/>
</dbReference>
<evidence type="ECO:0000313" key="2">
    <source>
        <dbReference type="EMBL" id="MFD1884126.1"/>
    </source>
</evidence>
<dbReference type="InterPro" id="IPR029058">
    <property type="entry name" value="AB_hydrolase_fold"/>
</dbReference>
<dbReference type="Pfam" id="PF00561">
    <property type="entry name" value="Abhydrolase_1"/>
    <property type="match status" value="1"/>
</dbReference>
<gene>
    <name evidence="2" type="ORF">ACFSC9_01145</name>
</gene>
<keyword evidence="3" id="KW-1185">Reference proteome</keyword>
<proteinExistence type="predicted"/>
<organism evidence="2 3">
    <name type="scientific">Paenibacillus wenxiniae</name>
    <dbReference type="NCBI Taxonomy" id="1636843"/>
    <lineage>
        <taxon>Bacteria</taxon>
        <taxon>Bacillati</taxon>
        <taxon>Bacillota</taxon>
        <taxon>Bacilli</taxon>
        <taxon>Bacillales</taxon>
        <taxon>Paenibacillaceae</taxon>
        <taxon>Paenibacillus</taxon>
    </lineage>
</organism>
<dbReference type="EMBL" id="JBHUEH010000005">
    <property type="protein sequence ID" value="MFD1884126.1"/>
    <property type="molecule type" value="Genomic_DNA"/>
</dbReference>
<dbReference type="InterPro" id="IPR000073">
    <property type="entry name" value="AB_hydrolase_1"/>
</dbReference>
<feature type="domain" description="AB hydrolase-1" evidence="1">
    <location>
        <begin position="25"/>
        <end position="249"/>
    </location>
</feature>
<keyword evidence="2" id="KW-0378">Hydrolase</keyword>
<dbReference type="SUPFAM" id="SSF53474">
    <property type="entry name" value="alpha/beta-Hydrolases"/>
    <property type="match status" value="1"/>
</dbReference>